<dbReference type="Proteomes" id="UP000006039">
    <property type="component" value="Unassembled WGS sequence"/>
</dbReference>
<dbReference type="OrthoDB" id="5422628at2759"/>
<feature type="compositionally biased region" description="Basic and acidic residues" evidence="1">
    <location>
        <begin position="33"/>
        <end position="44"/>
    </location>
</feature>
<accession>J3NI64</accession>
<reference evidence="3" key="4">
    <citation type="journal article" date="2015" name="G3 (Bethesda)">
        <title>Genome sequences of three phytopathogenic species of the Magnaporthaceae family of fungi.</title>
        <authorList>
            <person name="Okagaki L.H."/>
            <person name="Nunes C.C."/>
            <person name="Sailsbery J."/>
            <person name="Clay B."/>
            <person name="Brown D."/>
            <person name="John T."/>
            <person name="Oh Y."/>
            <person name="Young N."/>
            <person name="Fitzgerald M."/>
            <person name="Haas B.J."/>
            <person name="Zeng Q."/>
            <person name="Young S."/>
            <person name="Adiconis X."/>
            <person name="Fan L."/>
            <person name="Levin J.Z."/>
            <person name="Mitchell T.K."/>
            <person name="Okubara P.A."/>
            <person name="Farman M.L."/>
            <person name="Kohn L.M."/>
            <person name="Birren B."/>
            <person name="Ma L.-J."/>
            <person name="Dean R.A."/>
        </authorList>
    </citation>
    <scope>NUCLEOTIDE SEQUENCE</scope>
    <source>
        <strain evidence="3">R3-111a-1</strain>
    </source>
</reference>
<reference evidence="4" key="1">
    <citation type="submission" date="2010-07" db="EMBL/GenBank/DDBJ databases">
        <title>The genome sequence of Gaeumannomyces graminis var. tritici strain R3-111a-1.</title>
        <authorList>
            <consortium name="The Broad Institute Genome Sequencing Platform"/>
            <person name="Ma L.-J."/>
            <person name="Dead R."/>
            <person name="Young S."/>
            <person name="Zeng Q."/>
            <person name="Koehrsen M."/>
            <person name="Alvarado L."/>
            <person name="Berlin A."/>
            <person name="Chapman S.B."/>
            <person name="Chen Z."/>
            <person name="Freedman E."/>
            <person name="Gellesch M."/>
            <person name="Goldberg J."/>
            <person name="Griggs A."/>
            <person name="Gujja S."/>
            <person name="Heilman E.R."/>
            <person name="Heiman D."/>
            <person name="Hepburn T."/>
            <person name="Howarth C."/>
            <person name="Jen D."/>
            <person name="Larson L."/>
            <person name="Mehta T."/>
            <person name="Neiman D."/>
            <person name="Pearson M."/>
            <person name="Roberts A."/>
            <person name="Saif S."/>
            <person name="Shea T."/>
            <person name="Shenoy N."/>
            <person name="Sisk P."/>
            <person name="Stolte C."/>
            <person name="Sykes S."/>
            <person name="Walk T."/>
            <person name="White J."/>
            <person name="Yandava C."/>
            <person name="Haas B."/>
            <person name="Nusbaum C."/>
            <person name="Birren B."/>
        </authorList>
    </citation>
    <scope>NUCLEOTIDE SEQUENCE [LARGE SCALE GENOMIC DNA]</scope>
    <source>
        <strain evidence="4">R3-111a-1</strain>
    </source>
</reference>
<dbReference type="AlphaFoldDB" id="J3NI64"/>
<evidence type="ECO:0000256" key="1">
    <source>
        <dbReference type="SAM" id="MobiDB-lite"/>
    </source>
</evidence>
<reference evidence="2" key="2">
    <citation type="submission" date="2010-07" db="EMBL/GenBank/DDBJ databases">
        <authorList>
            <consortium name="The Broad Institute Genome Sequencing Platform"/>
            <consortium name="Broad Institute Genome Sequencing Center for Infectious Disease"/>
            <person name="Ma L.-J."/>
            <person name="Dead R."/>
            <person name="Young S."/>
            <person name="Zeng Q."/>
            <person name="Koehrsen M."/>
            <person name="Alvarado L."/>
            <person name="Berlin A."/>
            <person name="Chapman S.B."/>
            <person name="Chen Z."/>
            <person name="Freedman E."/>
            <person name="Gellesch M."/>
            <person name="Goldberg J."/>
            <person name="Griggs A."/>
            <person name="Gujja S."/>
            <person name="Heilman E.R."/>
            <person name="Heiman D."/>
            <person name="Hepburn T."/>
            <person name="Howarth C."/>
            <person name="Jen D."/>
            <person name="Larson L."/>
            <person name="Mehta T."/>
            <person name="Neiman D."/>
            <person name="Pearson M."/>
            <person name="Roberts A."/>
            <person name="Saif S."/>
            <person name="Shea T."/>
            <person name="Shenoy N."/>
            <person name="Sisk P."/>
            <person name="Stolte C."/>
            <person name="Sykes S."/>
            <person name="Walk T."/>
            <person name="White J."/>
            <person name="Yandava C."/>
            <person name="Haas B."/>
            <person name="Nusbaum C."/>
            <person name="Birren B."/>
        </authorList>
    </citation>
    <scope>NUCLEOTIDE SEQUENCE</scope>
    <source>
        <strain evidence="2">R3-111a-1</strain>
    </source>
</reference>
<dbReference type="HOGENOM" id="CLU_288852_0_0_1"/>
<evidence type="ECO:0000313" key="2">
    <source>
        <dbReference type="EMBL" id="EJT80957.1"/>
    </source>
</evidence>
<organism evidence="2">
    <name type="scientific">Gaeumannomyces tritici (strain R3-111a-1)</name>
    <name type="common">Wheat and barley take-all root rot fungus</name>
    <name type="synonym">Gaeumannomyces graminis var. tritici</name>
    <dbReference type="NCBI Taxonomy" id="644352"/>
    <lineage>
        <taxon>Eukaryota</taxon>
        <taxon>Fungi</taxon>
        <taxon>Dikarya</taxon>
        <taxon>Ascomycota</taxon>
        <taxon>Pezizomycotina</taxon>
        <taxon>Sordariomycetes</taxon>
        <taxon>Sordariomycetidae</taxon>
        <taxon>Magnaporthales</taxon>
        <taxon>Magnaporthaceae</taxon>
        <taxon>Gaeumannomyces</taxon>
    </lineage>
</organism>
<keyword evidence="4" id="KW-1185">Reference proteome</keyword>
<dbReference type="EnsemblFungi" id="EJT80957">
    <property type="protein sequence ID" value="EJT80957"/>
    <property type="gene ID" value="GGTG_00947"/>
</dbReference>
<feature type="region of interest" description="Disordered" evidence="1">
    <location>
        <begin position="26"/>
        <end position="59"/>
    </location>
</feature>
<dbReference type="VEuPathDB" id="FungiDB:GGTG_00947"/>
<proteinExistence type="predicted"/>
<evidence type="ECO:0000313" key="3">
    <source>
        <dbReference type="EnsemblFungi" id="EJT80957"/>
    </source>
</evidence>
<dbReference type="EMBL" id="GL385395">
    <property type="protein sequence ID" value="EJT80957.1"/>
    <property type="molecule type" value="Genomic_DNA"/>
</dbReference>
<feature type="region of interest" description="Disordered" evidence="1">
    <location>
        <begin position="886"/>
        <end position="923"/>
    </location>
</feature>
<dbReference type="RefSeq" id="XP_009216966.1">
    <property type="nucleotide sequence ID" value="XM_009218702.1"/>
</dbReference>
<dbReference type="eggNOG" id="ENOG502RPIZ">
    <property type="taxonomic scope" value="Eukaryota"/>
</dbReference>
<sequence length="923" mass="102287">MSRAAGGGGYAASGTTTQTARLARARAAGIGGRDAHDASKERTPRNWAPPAFAPDPADTERTHRFYGQAQPSAGERLGHIYNFLADEDPFTCPDWEAKVVETMDYIHFLKTSPMSFRKQTLDLLENVSGQLQSHLEFIKHTSRDPVEPRMPRPDGVKTPALSLPPNPRNNLGLVRGAGGVPRARKVLHRPPTMVNNLVGYFRDSDFHIKKLAASEDAMWSSRPASESNLAEEEQARYQLGLLNPGMNSGWPSNMSDSPASYATVRGLRRAGLQMCLSQLDSSENSSVQTVWSRVVPPAKASDLLIMQKSASRIQFTPIAIPREEAKDRDVGGSPYTRHMHHYWRVFDRWWDEARKSTEVNHGSFSVLAEEGASARTRQGQWVALPRPRVAYVNHGLPSAAEHAHQMLKVCKTISALMDRSSLVAPRQLIFRCVELRDLGQEGGEPSAEVLRWRDVDRTENGRLRLLNETELGFLRLLTQSSVNRDMMQQLGVQAPLYLVFADRLQRILDDLSPEGLFPTDEKQVSVDDLLSEMHKGTMGVNEKIHFSVHDACYWLDRLSEEGRIQFRRDLEEYGYVSRPLTDLHPEMLVVLPPPSRQYEGAGEGKNSEFDAVGAPRPSELKTWDDLTANAAPEPDPAVYNFFGALSYRLGYTCAVLEKRLANAQALGPANMPKALADWEDTVDSWREVTGYPPTLASVCAKAEDGKAGAARLDDAAALKRVRAKVLEEAERSANTLYPTRWLQATAADGSNVSVAIREPLWDWGQPEIRGQARRYFSLDRFPLELQTPERQAKIRSGLEVDEELLWDPCAADPAGPEWLMRKAVRFGQSKEVYKRGPAIFYGDTVLQKEAIVSHINNTLATALGVPEPAPQRKGLFSRLSGLVPFPGISSRPPTPTGPHGATLLSPVDPSLVPGSSRGMDVDP</sequence>
<dbReference type="GeneID" id="20341405"/>
<evidence type="ECO:0000313" key="4">
    <source>
        <dbReference type="Proteomes" id="UP000006039"/>
    </source>
</evidence>
<name>J3NI64_GAET3</name>
<reference evidence="3" key="5">
    <citation type="submission" date="2018-04" db="UniProtKB">
        <authorList>
            <consortium name="EnsemblFungi"/>
        </authorList>
    </citation>
    <scope>IDENTIFICATION</scope>
    <source>
        <strain evidence="3">R3-111a-1</strain>
    </source>
</reference>
<dbReference type="STRING" id="644352.J3NI64"/>
<protein>
    <submittedName>
        <fullName evidence="2 3">Uncharacterized protein</fullName>
    </submittedName>
</protein>
<reference evidence="2" key="3">
    <citation type="submission" date="2010-09" db="EMBL/GenBank/DDBJ databases">
        <title>Annotation of Gaeumannomyces graminis var. tritici R3-111a-1.</title>
        <authorList>
            <consortium name="The Broad Institute Genome Sequencing Platform"/>
            <person name="Ma L.-J."/>
            <person name="Dead R."/>
            <person name="Young S.K."/>
            <person name="Zeng Q."/>
            <person name="Gargeya S."/>
            <person name="Fitzgerald M."/>
            <person name="Haas B."/>
            <person name="Abouelleil A."/>
            <person name="Alvarado L."/>
            <person name="Arachchi H.M."/>
            <person name="Berlin A."/>
            <person name="Brown A."/>
            <person name="Chapman S.B."/>
            <person name="Chen Z."/>
            <person name="Dunbar C."/>
            <person name="Freedman E."/>
            <person name="Gearin G."/>
            <person name="Gellesch M."/>
            <person name="Goldberg J."/>
            <person name="Griggs A."/>
            <person name="Gujja S."/>
            <person name="Heiman D."/>
            <person name="Howarth C."/>
            <person name="Larson L."/>
            <person name="Lui A."/>
            <person name="MacDonald P.J.P."/>
            <person name="Mehta T."/>
            <person name="Montmayeur A."/>
            <person name="Murphy C."/>
            <person name="Neiman D."/>
            <person name="Pearson M."/>
            <person name="Priest M."/>
            <person name="Roberts A."/>
            <person name="Saif S."/>
            <person name="Shea T."/>
            <person name="Shenoy N."/>
            <person name="Sisk P."/>
            <person name="Stolte C."/>
            <person name="Sykes S."/>
            <person name="Yandava C."/>
            <person name="Wortman J."/>
            <person name="Nusbaum C."/>
            <person name="Birren B."/>
        </authorList>
    </citation>
    <scope>NUCLEOTIDE SEQUENCE</scope>
    <source>
        <strain evidence="2">R3-111a-1</strain>
    </source>
</reference>
<gene>
    <name evidence="3" type="primary">20341405</name>
    <name evidence="2" type="ORF">GGTG_00947</name>
</gene>